<dbReference type="AlphaFoldDB" id="A0A4Y2MCS0"/>
<keyword evidence="2" id="KW-1185">Reference proteome</keyword>
<dbReference type="EMBL" id="BGPR01007097">
    <property type="protein sequence ID" value="GBN24274.1"/>
    <property type="molecule type" value="Genomic_DNA"/>
</dbReference>
<reference evidence="1 2" key="1">
    <citation type="journal article" date="2019" name="Sci. Rep.">
        <title>Orb-weaving spider Araneus ventricosus genome elucidates the spidroin gene catalogue.</title>
        <authorList>
            <person name="Kono N."/>
            <person name="Nakamura H."/>
            <person name="Ohtoshi R."/>
            <person name="Moran D.A.P."/>
            <person name="Shinohara A."/>
            <person name="Yoshida Y."/>
            <person name="Fujiwara M."/>
            <person name="Mori M."/>
            <person name="Tomita M."/>
            <person name="Arakawa K."/>
        </authorList>
    </citation>
    <scope>NUCLEOTIDE SEQUENCE [LARGE SCALE GENOMIC DNA]</scope>
</reference>
<gene>
    <name evidence="1" type="ORF">AVEN_50770_1</name>
</gene>
<organism evidence="1 2">
    <name type="scientific">Araneus ventricosus</name>
    <name type="common">Orbweaver spider</name>
    <name type="synonym">Epeira ventricosa</name>
    <dbReference type="NCBI Taxonomy" id="182803"/>
    <lineage>
        <taxon>Eukaryota</taxon>
        <taxon>Metazoa</taxon>
        <taxon>Ecdysozoa</taxon>
        <taxon>Arthropoda</taxon>
        <taxon>Chelicerata</taxon>
        <taxon>Arachnida</taxon>
        <taxon>Araneae</taxon>
        <taxon>Araneomorphae</taxon>
        <taxon>Entelegynae</taxon>
        <taxon>Araneoidea</taxon>
        <taxon>Araneidae</taxon>
        <taxon>Araneus</taxon>
    </lineage>
</organism>
<dbReference type="Proteomes" id="UP000499080">
    <property type="component" value="Unassembled WGS sequence"/>
</dbReference>
<protein>
    <submittedName>
        <fullName evidence="1">Uncharacterized protein</fullName>
    </submittedName>
</protein>
<proteinExistence type="predicted"/>
<accession>A0A4Y2MCS0</accession>
<evidence type="ECO:0000313" key="1">
    <source>
        <dbReference type="EMBL" id="GBN24274.1"/>
    </source>
</evidence>
<comment type="caution">
    <text evidence="1">The sequence shown here is derived from an EMBL/GenBank/DDBJ whole genome shotgun (WGS) entry which is preliminary data.</text>
</comment>
<sequence>MIPVHAELKDSIEALRDVKLLSQEFPTIIKAAKRNKQAKSRGEKIMIGLNTLLGNFKFLSENEDGATSVISKYTDADLHLSFSSTSAGLPYWPF</sequence>
<name>A0A4Y2MCS0_ARAVE</name>
<evidence type="ECO:0000313" key="2">
    <source>
        <dbReference type="Proteomes" id="UP000499080"/>
    </source>
</evidence>